<evidence type="ECO:0000313" key="1">
    <source>
        <dbReference type="EMBL" id="KAL3094238.1"/>
    </source>
</evidence>
<accession>A0ABD2JV05</accession>
<name>A0ABD2JV05_9BILA</name>
<keyword evidence="2" id="KW-1185">Reference proteome</keyword>
<protein>
    <submittedName>
        <fullName evidence="1">Uncharacterized protein</fullName>
    </submittedName>
</protein>
<proteinExistence type="predicted"/>
<gene>
    <name evidence="1" type="ORF">niasHT_023671</name>
</gene>
<evidence type="ECO:0000313" key="2">
    <source>
        <dbReference type="Proteomes" id="UP001620626"/>
    </source>
</evidence>
<sequence length="92" mass="10556">MPIKVLAVTMLSDDECGQQPMVVTQQENRRPKRQHDLKKSECYGGYQTPVPSPNSAAIANGHLLFQQQRHQRQQSQQMQRQTLVELLKANNE</sequence>
<dbReference type="AlphaFoldDB" id="A0ABD2JV05"/>
<reference evidence="1 2" key="1">
    <citation type="submission" date="2024-10" db="EMBL/GenBank/DDBJ databases">
        <authorList>
            <person name="Kim D."/>
        </authorList>
    </citation>
    <scope>NUCLEOTIDE SEQUENCE [LARGE SCALE GENOMIC DNA]</scope>
    <source>
        <strain evidence="1">BH-2024</strain>
    </source>
</reference>
<organism evidence="1 2">
    <name type="scientific">Heterodera trifolii</name>
    <dbReference type="NCBI Taxonomy" id="157864"/>
    <lineage>
        <taxon>Eukaryota</taxon>
        <taxon>Metazoa</taxon>
        <taxon>Ecdysozoa</taxon>
        <taxon>Nematoda</taxon>
        <taxon>Chromadorea</taxon>
        <taxon>Rhabditida</taxon>
        <taxon>Tylenchina</taxon>
        <taxon>Tylenchomorpha</taxon>
        <taxon>Tylenchoidea</taxon>
        <taxon>Heteroderidae</taxon>
        <taxon>Heteroderinae</taxon>
        <taxon>Heterodera</taxon>
    </lineage>
</organism>
<dbReference type="EMBL" id="JBICBT010000901">
    <property type="protein sequence ID" value="KAL3094238.1"/>
    <property type="molecule type" value="Genomic_DNA"/>
</dbReference>
<comment type="caution">
    <text evidence="1">The sequence shown here is derived from an EMBL/GenBank/DDBJ whole genome shotgun (WGS) entry which is preliminary data.</text>
</comment>
<dbReference type="Proteomes" id="UP001620626">
    <property type="component" value="Unassembled WGS sequence"/>
</dbReference>